<dbReference type="Proteomes" id="UP000095512">
    <property type="component" value="Unassembled WGS sequence"/>
</dbReference>
<dbReference type="Pfam" id="PF05717">
    <property type="entry name" value="TnpB_IS66"/>
    <property type="match status" value="1"/>
</dbReference>
<dbReference type="PANTHER" id="PTHR36455">
    <property type="match status" value="1"/>
</dbReference>
<reference evidence="1 2" key="1">
    <citation type="submission" date="2015-09" db="EMBL/GenBank/DDBJ databases">
        <authorList>
            <consortium name="Pathogen Informatics"/>
        </authorList>
    </citation>
    <scope>NUCLEOTIDE SEQUENCE [LARGE SCALE GENOMIC DNA]</scope>
    <source>
        <strain evidence="1 2">2789STDY5834865</strain>
    </source>
</reference>
<proteinExistence type="predicted"/>
<dbReference type="InterPro" id="IPR008878">
    <property type="entry name" value="Transposase_IS66_Orf2"/>
</dbReference>
<evidence type="ECO:0000313" key="2">
    <source>
        <dbReference type="Proteomes" id="UP000095512"/>
    </source>
</evidence>
<evidence type="ECO:0000313" key="1">
    <source>
        <dbReference type="EMBL" id="CUP84337.1"/>
    </source>
</evidence>
<dbReference type="EMBL" id="CZAB01000055">
    <property type="protein sequence ID" value="CUP84337.1"/>
    <property type="molecule type" value="Genomic_DNA"/>
</dbReference>
<dbReference type="AlphaFoldDB" id="A0A174RKJ0"/>
<name>A0A174RKJ0_9FIRM</name>
<gene>
    <name evidence="1" type="ORF">ERS852480_04218</name>
</gene>
<organism evidence="1 2">
    <name type="scientific">Enterocloster clostridioformis</name>
    <dbReference type="NCBI Taxonomy" id="1531"/>
    <lineage>
        <taxon>Bacteria</taxon>
        <taxon>Bacillati</taxon>
        <taxon>Bacillota</taxon>
        <taxon>Clostridia</taxon>
        <taxon>Lachnospirales</taxon>
        <taxon>Lachnospiraceae</taxon>
        <taxon>Enterocloster</taxon>
    </lineage>
</organism>
<dbReference type="PANTHER" id="PTHR36455:SF1">
    <property type="entry name" value="BLR8292 PROTEIN"/>
    <property type="match status" value="1"/>
</dbReference>
<protein>
    <submittedName>
        <fullName evidence="1">IS66 Orf2 like</fullName>
    </submittedName>
</protein>
<accession>A0A174RKJ0</accession>
<dbReference type="NCBIfam" id="NF033819">
    <property type="entry name" value="IS66_TnpB"/>
    <property type="match status" value="1"/>
</dbReference>
<sequence>MGGLSLLFGNLIMRKLGRGYARFEVEKNNWWIEAEKLFDKKLFFSCALVLSALFEREIRKCPIDNWSNKTTRYFKDSISDKITQIYCDDRIEPISRYIDTLLLIPSLDGFNGLMAIIRDTYEMDPYSNSLFLFCGRRCDRIKALHFEKDGFCLLYKRLDNGRFQWPRNSSQVRNLTRQEYRWLLEGLSIDQPKAIRPVKKKDF</sequence>